<evidence type="ECO:0000313" key="1">
    <source>
        <dbReference type="EMBL" id="AWB07526.1"/>
    </source>
</evidence>
<organism evidence="1 2">
    <name type="scientific">Azospirillum humicireducens</name>
    <dbReference type="NCBI Taxonomy" id="1226968"/>
    <lineage>
        <taxon>Bacteria</taxon>
        <taxon>Pseudomonadati</taxon>
        <taxon>Pseudomonadota</taxon>
        <taxon>Alphaproteobacteria</taxon>
        <taxon>Rhodospirillales</taxon>
        <taxon>Azospirillaceae</taxon>
        <taxon>Azospirillum</taxon>
    </lineage>
</organism>
<keyword evidence="1" id="KW-0614">Plasmid</keyword>
<dbReference type="OrthoDB" id="7304876at2"/>
<geneLocation type="plasmid" evidence="1 2">
    <name>pYZ2</name>
</geneLocation>
<sequence length="116" mass="12167">MNMTLSDFLAGPGGDLVRRLGLPADLIAGCSCWAMLTAAAIAHNSRTDGGVWRGAEQLFGVLSSGERAVLLALLGALDFSSLADQLASRSGTWALMDVTHGRHRDAVAACILRRDS</sequence>
<protein>
    <submittedName>
        <fullName evidence="1">Uncharacterized protein</fullName>
    </submittedName>
</protein>
<proteinExistence type="predicted"/>
<dbReference type="Proteomes" id="UP000077405">
    <property type="component" value="Plasmid pYZ2"/>
</dbReference>
<gene>
    <name evidence="1" type="ORF">A6A40_21135</name>
</gene>
<dbReference type="KEGG" id="ahu:A6A40_21135"/>
<name>A0A2R4VSW5_9PROT</name>
<dbReference type="AlphaFoldDB" id="A0A2R4VSW5"/>
<reference evidence="1 2" key="1">
    <citation type="submission" date="2018-04" db="EMBL/GenBank/DDBJ databases">
        <title>Complete genome sequence of the nitrogen-fixing bacterium Azospirillum humicireducens type strain SgZ-5.</title>
        <authorList>
            <person name="Yu Z."/>
        </authorList>
    </citation>
    <scope>NUCLEOTIDE SEQUENCE [LARGE SCALE GENOMIC DNA]</scope>
    <source>
        <strain evidence="1 2">SgZ-5</strain>
        <plasmid evidence="1 2">pYZ2</plasmid>
    </source>
</reference>
<keyword evidence="2" id="KW-1185">Reference proteome</keyword>
<dbReference type="EMBL" id="CP028903">
    <property type="protein sequence ID" value="AWB07526.1"/>
    <property type="molecule type" value="Genomic_DNA"/>
</dbReference>
<evidence type="ECO:0000313" key="2">
    <source>
        <dbReference type="Proteomes" id="UP000077405"/>
    </source>
</evidence>
<accession>A0A2R4VSW5</accession>
<dbReference type="RefSeq" id="WP_108547809.1">
    <property type="nucleotide sequence ID" value="NZ_CP028903.1"/>
</dbReference>